<reference evidence="4" key="1">
    <citation type="submission" date="2024-05" db="EMBL/GenBank/DDBJ databases">
        <title>30 novel species of actinomycetes from the DSMZ collection.</title>
        <authorList>
            <person name="Nouioui I."/>
        </authorList>
    </citation>
    <scope>NUCLEOTIDE SEQUENCE</scope>
    <source>
        <strain evidence="4">DSM 41529</strain>
    </source>
</reference>
<keyword evidence="2" id="KW-0436">Ligase</keyword>
<dbReference type="InterPro" id="IPR000873">
    <property type="entry name" value="AMP-dep_synth/lig_dom"/>
</dbReference>
<dbReference type="Proteomes" id="UP001180754">
    <property type="component" value="Unassembled WGS sequence"/>
</dbReference>
<proteinExistence type="inferred from homology"/>
<dbReference type="PANTHER" id="PTHR43201">
    <property type="entry name" value="ACYL-COA SYNTHETASE"/>
    <property type="match status" value="1"/>
</dbReference>
<evidence type="ECO:0000259" key="3">
    <source>
        <dbReference type="Pfam" id="PF00501"/>
    </source>
</evidence>
<dbReference type="InterPro" id="IPR045851">
    <property type="entry name" value="AMP-bd_C_sf"/>
</dbReference>
<dbReference type="SUPFAM" id="SSF56801">
    <property type="entry name" value="Acetyl-CoA synthetase-like"/>
    <property type="match status" value="1"/>
</dbReference>
<evidence type="ECO:0000313" key="5">
    <source>
        <dbReference type="Proteomes" id="UP001180754"/>
    </source>
</evidence>
<dbReference type="InterPro" id="IPR020845">
    <property type="entry name" value="AMP-binding_CS"/>
</dbReference>
<comment type="caution">
    <text evidence="4">The sequence shown here is derived from an EMBL/GenBank/DDBJ whole genome shotgun (WGS) entry which is preliminary data.</text>
</comment>
<keyword evidence="5" id="KW-1185">Reference proteome</keyword>
<comment type="similarity">
    <text evidence="1">Belongs to the ATP-dependent AMP-binding enzyme family.</text>
</comment>
<accession>A0ABU2XEY7</accession>
<dbReference type="Gene3D" id="3.30.300.30">
    <property type="match status" value="1"/>
</dbReference>
<evidence type="ECO:0000256" key="1">
    <source>
        <dbReference type="ARBA" id="ARBA00006432"/>
    </source>
</evidence>
<organism evidence="4 5">
    <name type="scientific">Streptomyces lonegramiae</name>
    <dbReference type="NCBI Taxonomy" id="3075524"/>
    <lineage>
        <taxon>Bacteria</taxon>
        <taxon>Bacillati</taxon>
        <taxon>Actinomycetota</taxon>
        <taxon>Actinomycetes</taxon>
        <taxon>Kitasatosporales</taxon>
        <taxon>Streptomycetaceae</taxon>
        <taxon>Streptomyces</taxon>
    </lineage>
</organism>
<dbReference type="PANTHER" id="PTHR43201:SF5">
    <property type="entry name" value="MEDIUM-CHAIN ACYL-COA LIGASE ACSF2, MITOCHONDRIAL"/>
    <property type="match status" value="1"/>
</dbReference>
<dbReference type="RefSeq" id="WP_311724375.1">
    <property type="nucleotide sequence ID" value="NZ_JAVRFD010000006.1"/>
</dbReference>
<gene>
    <name evidence="4" type="ORF">RND15_14805</name>
</gene>
<dbReference type="PROSITE" id="PS00455">
    <property type="entry name" value="AMP_BINDING"/>
    <property type="match status" value="1"/>
</dbReference>
<feature type="domain" description="AMP-dependent synthetase/ligase" evidence="3">
    <location>
        <begin position="126"/>
        <end position="325"/>
    </location>
</feature>
<evidence type="ECO:0000313" key="4">
    <source>
        <dbReference type="EMBL" id="MDT0543962.1"/>
    </source>
</evidence>
<sequence length="468" mass="49827">METLLSDMATDGLSVTHLMAHRVHSPGKSGVADADGFVPLRSLLLQAVRKADLLRRSGVARGDRLALDLSNKSWASVSIDYLACAWLGACAVLAEDHQLLGSLDGPVTLMDDCIDSGDVRHGRSDRGRPSPGDPLDILFSSGTTGTPKPIVFHHKDWVYRPSGAASRVDKIAHYGIPFGTSTGVHGILLQHIAAGAVSVAAKTSGEVFDLVKSFDCNQLVVTPYALQKLINSSPTADAFEQIKTVKVVAGPVTGSLASAAIDAFPNARIFSIYGATELGGTVFTRLVKRGEPNGLGVPSPGAVCRIVDERGAPLPPGEVGQIQVAQGPAAANMSIPTQHWISVGDMGYMDKVGQVHLVGRAKEILFLPDRRSTPGKIEEGLLQIPLVEDVGVAAIDNVDGCDRLGACVVLKDRDKVREAAEALAQFDPPLFRIRYVSSIPRTSLGKPLRDQIWHLLMDSDAEGVWLRP</sequence>
<protein>
    <submittedName>
        <fullName evidence="4">Class I adenylate-forming enzyme family protein</fullName>
    </submittedName>
</protein>
<evidence type="ECO:0000256" key="2">
    <source>
        <dbReference type="ARBA" id="ARBA00022598"/>
    </source>
</evidence>
<dbReference type="Gene3D" id="3.40.50.12780">
    <property type="entry name" value="N-terminal domain of ligase-like"/>
    <property type="match status" value="1"/>
</dbReference>
<name>A0ABU2XEY7_9ACTN</name>
<dbReference type="EMBL" id="JAVRFD010000006">
    <property type="protein sequence ID" value="MDT0543962.1"/>
    <property type="molecule type" value="Genomic_DNA"/>
</dbReference>
<dbReference type="InterPro" id="IPR042099">
    <property type="entry name" value="ANL_N_sf"/>
</dbReference>
<dbReference type="Pfam" id="PF00501">
    <property type="entry name" value="AMP-binding"/>
    <property type="match status" value="1"/>
</dbReference>